<dbReference type="EMBL" id="UZAH01000486">
    <property type="protein sequence ID" value="VDO19013.1"/>
    <property type="molecule type" value="Genomic_DNA"/>
</dbReference>
<evidence type="ECO:0000256" key="2">
    <source>
        <dbReference type="SAM" id="SignalP"/>
    </source>
</evidence>
<dbReference type="Proteomes" id="UP000050761">
    <property type="component" value="Unassembled WGS sequence"/>
</dbReference>
<evidence type="ECO:0000313" key="4">
    <source>
        <dbReference type="EMBL" id="VDO19013.1"/>
    </source>
</evidence>
<proteinExistence type="predicted"/>
<evidence type="ECO:0000313" key="5">
    <source>
        <dbReference type="Proteomes" id="UP000050761"/>
    </source>
</evidence>
<reference evidence="6" key="2">
    <citation type="submission" date="2019-09" db="UniProtKB">
        <authorList>
            <consortium name="WormBaseParasite"/>
        </authorList>
    </citation>
    <scope>IDENTIFICATION</scope>
</reference>
<dbReference type="InterPro" id="IPR000742">
    <property type="entry name" value="EGF"/>
</dbReference>
<feature type="disulfide bond" evidence="1">
    <location>
        <begin position="94"/>
        <end position="103"/>
    </location>
</feature>
<feature type="signal peptide" evidence="2">
    <location>
        <begin position="1"/>
        <end position="16"/>
    </location>
</feature>
<accession>A0A3P7UE34</accession>
<sequence length="207" mass="23152">MWRLLVLLTAIDLTLAVLRRDKACVNGEKENEQCFCKDGWTGALCHRRMNCDGYERETNGSCIQCAEGWTGPDCDAIYCNEHGSPNYDLTSCNCDQPYSGQFCESLVTKNIYSYYNKIVSQTGAIGVVSIIPLFLIYLKHAVGQNIFANKQVDVLCDYFPSTWDDVKNCGFNVSSLCANFKKHNWICPFPSFSLTRGAKLLGPLHSG</sequence>
<accession>A0A183F388</accession>
<keyword evidence="5" id="KW-1185">Reference proteome</keyword>
<comment type="caution">
    <text evidence="1">Lacks conserved residue(s) required for the propagation of feature annotation.</text>
</comment>
<dbReference type="PROSITE" id="PS00022">
    <property type="entry name" value="EGF_1"/>
    <property type="match status" value="2"/>
</dbReference>
<feature type="chain" id="PRO_5044551219" evidence="2">
    <location>
        <begin position="17"/>
        <end position="207"/>
    </location>
</feature>
<evidence type="ECO:0000259" key="3">
    <source>
        <dbReference type="PROSITE" id="PS50026"/>
    </source>
</evidence>
<gene>
    <name evidence="4" type="ORF">HPBE_LOCUS631</name>
</gene>
<reference evidence="4 5" key="1">
    <citation type="submission" date="2018-11" db="EMBL/GenBank/DDBJ databases">
        <authorList>
            <consortium name="Pathogen Informatics"/>
        </authorList>
    </citation>
    <scope>NUCLEOTIDE SEQUENCE [LARGE SCALE GENOMIC DNA]</scope>
</reference>
<name>A0A183F388_HELPZ</name>
<dbReference type="AlphaFoldDB" id="A0A183F388"/>
<dbReference type="Gene3D" id="2.10.25.10">
    <property type="entry name" value="Laminin"/>
    <property type="match status" value="1"/>
</dbReference>
<keyword evidence="1" id="KW-0245">EGF-like domain</keyword>
<dbReference type="WBParaSite" id="HPBE_0000063001-mRNA-1">
    <property type="protein sequence ID" value="HPBE_0000063001-mRNA-1"/>
    <property type="gene ID" value="HPBE_0000063001"/>
</dbReference>
<keyword evidence="2" id="KW-0732">Signal</keyword>
<dbReference type="PROSITE" id="PS50026">
    <property type="entry name" value="EGF_3"/>
    <property type="match status" value="1"/>
</dbReference>
<dbReference type="PROSITE" id="PS01186">
    <property type="entry name" value="EGF_2"/>
    <property type="match status" value="2"/>
</dbReference>
<evidence type="ECO:0000313" key="6">
    <source>
        <dbReference type="WBParaSite" id="HPBE_0000063001-mRNA-1"/>
    </source>
</evidence>
<organism evidence="5 6">
    <name type="scientific">Heligmosomoides polygyrus</name>
    <name type="common">Parasitic roundworm</name>
    <dbReference type="NCBI Taxonomy" id="6339"/>
    <lineage>
        <taxon>Eukaryota</taxon>
        <taxon>Metazoa</taxon>
        <taxon>Ecdysozoa</taxon>
        <taxon>Nematoda</taxon>
        <taxon>Chromadorea</taxon>
        <taxon>Rhabditida</taxon>
        <taxon>Rhabditina</taxon>
        <taxon>Rhabditomorpha</taxon>
        <taxon>Strongyloidea</taxon>
        <taxon>Heligmosomidae</taxon>
        <taxon>Heligmosomoides</taxon>
    </lineage>
</organism>
<keyword evidence="1" id="KW-1015">Disulfide bond</keyword>
<feature type="domain" description="EGF-like" evidence="3">
    <location>
        <begin position="70"/>
        <end position="104"/>
    </location>
</feature>
<dbReference type="OrthoDB" id="442731at2759"/>
<evidence type="ECO:0000256" key="1">
    <source>
        <dbReference type="PROSITE-ProRule" id="PRU00076"/>
    </source>
</evidence>
<protein>
    <submittedName>
        <fullName evidence="6">EGF-like domain-containing protein</fullName>
    </submittedName>
</protein>